<feature type="compositionally biased region" description="Polar residues" evidence="1">
    <location>
        <begin position="257"/>
        <end position="268"/>
    </location>
</feature>
<keyword evidence="2" id="KW-0812">Transmembrane</keyword>
<feature type="transmembrane region" description="Helical" evidence="2">
    <location>
        <begin position="196"/>
        <end position="215"/>
    </location>
</feature>
<keyword evidence="2" id="KW-0472">Membrane</keyword>
<evidence type="ECO:0000256" key="1">
    <source>
        <dbReference type="SAM" id="MobiDB-lite"/>
    </source>
</evidence>
<proteinExistence type="predicted"/>
<feature type="compositionally biased region" description="Basic and acidic residues" evidence="1">
    <location>
        <begin position="355"/>
        <end position="365"/>
    </location>
</feature>
<feature type="compositionally biased region" description="Low complexity" evidence="1">
    <location>
        <begin position="331"/>
        <end position="351"/>
    </location>
</feature>
<evidence type="ECO:0000313" key="3">
    <source>
        <dbReference type="EMBL" id="KAF7504514.1"/>
    </source>
</evidence>
<feature type="compositionally biased region" description="Low complexity" evidence="1">
    <location>
        <begin position="269"/>
        <end position="286"/>
    </location>
</feature>
<sequence>MVLEDILSPGDGFANDEVAPPDGNEPNAALAPGMMKFTADNIRIVADATATVVSEELHLKYRVNKGPLRHYRIPFDRMPVQGITRRAAFGNRSTTYLTSRTMIELMSFMEALNGRPLTQTEAEGIALSICRKRVYEAAATYGGIVAGCAWAFYKRKTFKFPLRKPKPVERYDVFPLQRAAFLTGRYARMAWHTTRTMAYTGVSWLVLLPLFGYMGNRAQVIHMQRDERTAALSKEFRSSLQRAQRDRQEDRKRKTEQSVGGSAISQGADQSSSPSDQPDSQYSGYGEYYGGSKGGYVQDDNSPTSPSSQDSQYPYSATSPSTGILSDAQIQSRTRSQRSSPSSSDPSNRNTFSLEKVDRQPRTFDSEYNPPNASSSSSSSSPFFDDDASPTAGNDPFPDSPPPHPHPRQRMGTHPPIRNIQLQSILPTRFIPPRPKRPLLVTNRNPNHKQTRHNPAAHAPIPSPVRQRPPTPTKERQGRIRDQRGQL</sequence>
<feature type="region of interest" description="Disordered" evidence="1">
    <location>
        <begin position="234"/>
        <end position="487"/>
    </location>
</feature>
<feature type="compositionally biased region" description="Polar residues" evidence="1">
    <location>
        <begin position="317"/>
        <end position="330"/>
    </location>
</feature>
<gene>
    <name evidence="3" type="ORF">GJ744_002134</name>
</gene>
<feature type="compositionally biased region" description="Basic and acidic residues" evidence="1">
    <location>
        <begin position="473"/>
        <end position="487"/>
    </location>
</feature>
<feature type="compositionally biased region" description="Low complexity" evidence="1">
    <location>
        <begin position="295"/>
        <end position="316"/>
    </location>
</feature>
<dbReference type="AlphaFoldDB" id="A0A8H7ABL8"/>
<keyword evidence="2" id="KW-1133">Transmembrane helix</keyword>
<organism evidence="3 4">
    <name type="scientific">Endocarpon pusillum</name>
    <dbReference type="NCBI Taxonomy" id="364733"/>
    <lineage>
        <taxon>Eukaryota</taxon>
        <taxon>Fungi</taxon>
        <taxon>Dikarya</taxon>
        <taxon>Ascomycota</taxon>
        <taxon>Pezizomycotina</taxon>
        <taxon>Eurotiomycetes</taxon>
        <taxon>Chaetothyriomycetidae</taxon>
        <taxon>Verrucariales</taxon>
        <taxon>Verrucariaceae</taxon>
        <taxon>Endocarpon</taxon>
    </lineage>
</organism>
<keyword evidence="4" id="KW-1185">Reference proteome</keyword>
<dbReference type="Proteomes" id="UP000606974">
    <property type="component" value="Unassembled WGS sequence"/>
</dbReference>
<feature type="compositionally biased region" description="Pro residues" evidence="1">
    <location>
        <begin position="461"/>
        <end position="472"/>
    </location>
</feature>
<feature type="transmembrane region" description="Helical" evidence="2">
    <location>
        <begin position="134"/>
        <end position="153"/>
    </location>
</feature>
<reference evidence="3" key="1">
    <citation type="submission" date="2020-02" db="EMBL/GenBank/DDBJ databases">
        <authorList>
            <person name="Palmer J.M."/>
        </authorList>
    </citation>
    <scope>NUCLEOTIDE SEQUENCE</scope>
    <source>
        <strain evidence="3">EPUS1.4</strain>
        <tissue evidence="3">Thallus</tissue>
    </source>
</reference>
<dbReference type="EMBL" id="JAACFV010000135">
    <property type="protein sequence ID" value="KAF7504514.1"/>
    <property type="molecule type" value="Genomic_DNA"/>
</dbReference>
<evidence type="ECO:0000313" key="4">
    <source>
        <dbReference type="Proteomes" id="UP000606974"/>
    </source>
</evidence>
<feature type="compositionally biased region" description="Basic and acidic residues" evidence="1">
    <location>
        <begin position="234"/>
        <end position="256"/>
    </location>
</feature>
<feature type="compositionally biased region" description="Low complexity" evidence="1">
    <location>
        <begin position="369"/>
        <end position="383"/>
    </location>
</feature>
<comment type="caution">
    <text evidence="3">The sequence shown here is derived from an EMBL/GenBank/DDBJ whole genome shotgun (WGS) entry which is preliminary data.</text>
</comment>
<dbReference type="OrthoDB" id="4204700at2759"/>
<evidence type="ECO:0000256" key="2">
    <source>
        <dbReference type="SAM" id="Phobius"/>
    </source>
</evidence>
<name>A0A8H7ABL8_9EURO</name>
<accession>A0A8H7ABL8</accession>
<protein>
    <submittedName>
        <fullName evidence="3">Uncharacterized protein</fullName>
    </submittedName>
</protein>